<dbReference type="AlphaFoldDB" id="A0AAV9ENV5"/>
<proteinExistence type="predicted"/>
<organism evidence="1 2">
    <name type="scientific">Acorus calamus</name>
    <name type="common">Sweet flag</name>
    <dbReference type="NCBI Taxonomy" id="4465"/>
    <lineage>
        <taxon>Eukaryota</taxon>
        <taxon>Viridiplantae</taxon>
        <taxon>Streptophyta</taxon>
        <taxon>Embryophyta</taxon>
        <taxon>Tracheophyta</taxon>
        <taxon>Spermatophyta</taxon>
        <taxon>Magnoliopsida</taxon>
        <taxon>Liliopsida</taxon>
        <taxon>Acoraceae</taxon>
        <taxon>Acorus</taxon>
    </lineage>
</organism>
<gene>
    <name evidence="1" type="ORF">QJS10_CPA06g00454</name>
</gene>
<dbReference type="Proteomes" id="UP001180020">
    <property type="component" value="Unassembled WGS sequence"/>
</dbReference>
<name>A0AAV9ENV5_ACOCL</name>
<sequence length="87" mass="9636">MEDPGILESLGDESIEEILHSWNDFCACTESLLRGTGSDSAIESEFASSVKSLCRHGLCSLVSDHFFQVLEVVHSLYELLFLGLKNE</sequence>
<evidence type="ECO:0000313" key="1">
    <source>
        <dbReference type="EMBL" id="KAK1314639.1"/>
    </source>
</evidence>
<protein>
    <submittedName>
        <fullName evidence="1">Uncharacterized protein</fullName>
    </submittedName>
</protein>
<dbReference type="EMBL" id="JAUJYO010000006">
    <property type="protein sequence ID" value="KAK1314639.1"/>
    <property type="molecule type" value="Genomic_DNA"/>
</dbReference>
<reference evidence="1" key="1">
    <citation type="journal article" date="2023" name="Nat. Commun.">
        <title>Diploid and tetraploid genomes of Acorus and the evolution of monocots.</title>
        <authorList>
            <person name="Ma L."/>
            <person name="Liu K.W."/>
            <person name="Li Z."/>
            <person name="Hsiao Y.Y."/>
            <person name="Qi Y."/>
            <person name="Fu T."/>
            <person name="Tang G.D."/>
            <person name="Zhang D."/>
            <person name="Sun W.H."/>
            <person name="Liu D.K."/>
            <person name="Li Y."/>
            <person name="Chen G.Z."/>
            <person name="Liu X.D."/>
            <person name="Liao X.Y."/>
            <person name="Jiang Y.T."/>
            <person name="Yu X."/>
            <person name="Hao Y."/>
            <person name="Huang J."/>
            <person name="Zhao X.W."/>
            <person name="Ke S."/>
            <person name="Chen Y.Y."/>
            <person name="Wu W.L."/>
            <person name="Hsu J.L."/>
            <person name="Lin Y.F."/>
            <person name="Huang M.D."/>
            <person name="Li C.Y."/>
            <person name="Huang L."/>
            <person name="Wang Z.W."/>
            <person name="Zhao X."/>
            <person name="Zhong W.Y."/>
            <person name="Peng D.H."/>
            <person name="Ahmad S."/>
            <person name="Lan S."/>
            <person name="Zhang J.S."/>
            <person name="Tsai W.C."/>
            <person name="Van de Peer Y."/>
            <person name="Liu Z.J."/>
        </authorList>
    </citation>
    <scope>NUCLEOTIDE SEQUENCE</scope>
    <source>
        <strain evidence="1">CP</strain>
    </source>
</reference>
<keyword evidence="2" id="KW-1185">Reference proteome</keyword>
<evidence type="ECO:0000313" key="2">
    <source>
        <dbReference type="Proteomes" id="UP001180020"/>
    </source>
</evidence>
<comment type="caution">
    <text evidence="1">The sequence shown here is derived from an EMBL/GenBank/DDBJ whole genome shotgun (WGS) entry which is preliminary data.</text>
</comment>
<reference evidence="1" key="2">
    <citation type="submission" date="2023-06" db="EMBL/GenBank/DDBJ databases">
        <authorList>
            <person name="Ma L."/>
            <person name="Liu K.-W."/>
            <person name="Li Z."/>
            <person name="Hsiao Y.-Y."/>
            <person name="Qi Y."/>
            <person name="Fu T."/>
            <person name="Tang G."/>
            <person name="Zhang D."/>
            <person name="Sun W.-H."/>
            <person name="Liu D.-K."/>
            <person name="Li Y."/>
            <person name="Chen G.-Z."/>
            <person name="Liu X.-D."/>
            <person name="Liao X.-Y."/>
            <person name="Jiang Y.-T."/>
            <person name="Yu X."/>
            <person name="Hao Y."/>
            <person name="Huang J."/>
            <person name="Zhao X.-W."/>
            <person name="Ke S."/>
            <person name="Chen Y.-Y."/>
            <person name="Wu W.-L."/>
            <person name="Hsu J.-L."/>
            <person name="Lin Y.-F."/>
            <person name="Huang M.-D."/>
            <person name="Li C.-Y."/>
            <person name="Huang L."/>
            <person name="Wang Z.-W."/>
            <person name="Zhao X."/>
            <person name="Zhong W.-Y."/>
            <person name="Peng D.-H."/>
            <person name="Ahmad S."/>
            <person name="Lan S."/>
            <person name="Zhang J.-S."/>
            <person name="Tsai W.-C."/>
            <person name="Van De Peer Y."/>
            <person name="Liu Z.-J."/>
        </authorList>
    </citation>
    <scope>NUCLEOTIDE SEQUENCE</scope>
    <source>
        <strain evidence="1">CP</strain>
        <tissue evidence="1">Leaves</tissue>
    </source>
</reference>
<accession>A0AAV9ENV5</accession>